<keyword evidence="2" id="KW-1185">Reference proteome</keyword>
<dbReference type="Proteomes" id="UP000565711">
    <property type="component" value="Unassembled WGS sequence"/>
</dbReference>
<gene>
    <name evidence="1" type="ORF">HGA08_28515</name>
</gene>
<comment type="caution">
    <text evidence="1">The sequence shown here is derived from an EMBL/GenBank/DDBJ whole genome shotgun (WGS) entry which is preliminary data.</text>
</comment>
<dbReference type="EMBL" id="JAAXOP010000025">
    <property type="protein sequence ID" value="NKY54142.1"/>
    <property type="molecule type" value="Genomic_DNA"/>
</dbReference>
<reference evidence="1 2" key="1">
    <citation type="submission" date="2020-04" db="EMBL/GenBank/DDBJ databases">
        <title>MicrobeNet Type strains.</title>
        <authorList>
            <person name="Nicholson A.C."/>
        </authorList>
    </citation>
    <scope>NUCLEOTIDE SEQUENCE [LARGE SCALE GENOMIC DNA]</scope>
    <source>
        <strain evidence="1 2">JCM 12354</strain>
    </source>
</reference>
<evidence type="ECO:0000313" key="2">
    <source>
        <dbReference type="Proteomes" id="UP000565711"/>
    </source>
</evidence>
<dbReference type="Gene3D" id="3.10.180.10">
    <property type="entry name" value="2,3-Dihydroxybiphenyl 1,2-Dioxygenase, domain 1"/>
    <property type="match status" value="1"/>
</dbReference>
<dbReference type="AlphaFoldDB" id="A0A846Y8F5"/>
<dbReference type="Pfam" id="PF13669">
    <property type="entry name" value="Glyoxalase_4"/>
    <property type="match status" value="1"/>
</dbReference>
<evidence type="ECO:0000313" key="1">
    <source>
        <dbReference type="EMBL" id="NKY54142.1"/>
    </source>
</evidence>
<proteinExistence type="predicted"/>
<dbReference type="SUPFAM" id="SSF54593">
    <property type="entry name" value="Glyoxalase/Bleomycin resistance protein/Dihydroxybiphenyl dioxygenase"/>
    <property type="match status" value="1"/>
</dbReference>
<sequence>MTTDIEATERLLSRFGAGTWTRLPDTRFGPDVCSYRGAPADFSAHISLSYLGDMQLELIEPVRGTSIYTEFLERGGPGLHHICFEPVDFDDAVANANTNGLRVIQNGTVGTAMRYAYLDGAAAGVPYLEIAEIGADMRAFYEYVKSR</sequence>
<protein>
    <submittedName>
        <fullName evidence="1">VOC family protein</fullName>
    </submittedName>
</protein>
<organism evidence="1 2">
    <name type="scientific">Nocardia vermiculata</name>
    <dbReference type="NCBI Taxonomy" id="257274"/>
    <lineage>
        <taxon>Bacteria</taxon>
        <taxon>Bacillati</taxon>
        <taxon>Actinomycetota</taxon>
        <taxon>Actinomycetes</taxon>
        <taxon>Mycobacteriales</taxon>
        <taxon>Nocardiaceae</taxon>
        <taxon>Nocardia</taxon>
    </lineage>
</organism>
<name>A0A846Y8F5_9NOCA</name>
<dbReference type="InterPro" id="IPR029068">
    <property type="entry name" value="Glyas_Bleomycin-R_OHBP_Dase"/>
</dbReference>
<accession>A0A846Y8F5</accession>